<comment type="pathway">
    <text evidence="1 6">Carbohydrate biosynthesis; dTDP-L-rhamnose biosynthesis.</text>
</comment>
<evidence type="ECO:0000256" key="5">
    <source>
        <dbReference type="ARBA" id="ARBA00048200"/>
    </source>
</evidence>
<feature type="domain" description="RmlD-like substrate binding" evidence="7">
    <location>
        <begin position="3"/>
        <end position="294"/>
    </location>
</feature>
<comment type="catalytic activity">
    <reaction evidence="5 6">
        <text>dTDP-beta-L-rhamnose + NADP(+) = dTDP-4-dehydro-beta-L-rhamnose + NADPH + H(+)</text>
        <dbReference type="Rhea" id="RHEA:21796"/>
        <dbReference type="ChEBI" id="CHEBI:15378"/>
        <dbReference type="ChEBI" id="CHEBI:57510"/>
        <dbReference type="ChEBI" id="CHEBI:57783"/>
        <dbReference type="ChEBI" id="CHEBI:58349"/>
        <dbReference type="ChEBI" id="CHEBI:62830"/>
        <dbReference type="EC" id="1.1.1.133"/>
    </reaction>
</comment>
<comment type="cofactor">
    <cofactor evidence="6">
        <name>Mg(2+)</name>
        <dbReference type="ChEBI" id="CHEBI:18420"/>
    </cofactor>
    <text evidence="6">Binds 1 Mg(2+) ion per monomer.</text>
</comment>
<reference evidence="8 9" key="1">
    <citation type="submission" date="2019-04" db="EMBL/GenBank/DDBJ databases">
        <title>Crenobacter sp. nov.</title>
        <authorList>
            <person name="Shi S."/>
        </authorList>
    </citation>
    <scope>NUCLEOTIDE SEQUENCE [LARGE SCALE GENOMIC DNA]</scope>
    <source>
        <strain evidence="8 9">GY 70310</strain>
    </source>
</reference>
<dbReference type="InterPro" id="IPR005913">
    <property type="entry name" value="dTDP_dehydrorham_reduct"/>
</dbReference>
<dbReference type="CDD" id="cd05254">
    <property type="entry name" value="dTDP_HR_like_SDR_e"/>
    <property type="match status" value="1"/>
</dbReference>
<dbReference type="EMBL" id="STGJ01000027">
    <property type="protein sequence ID" value="TIC78502.1"/>
    <property type="molecule type" value="Genomic_DNA"/>
</dbReference>
<sequence length="305" mass="33309">MNKILVTGTNGQLGFELRRALAPLGTVCAHTRETLNLADPAAIVRVLDQVQPRIIVNPAAYTAVDKAESDAATAMAVNAEAPGILAEWAAAHDALLIHYSTDYVFSGEGDRPWREDDTPAPRSVYGQSKWLGEQAVREMTGHHLILRSGWVFGVHGANFLKTILRLAHERDQLTVVADQIGAPTSAALIADVTAQIIASYDRPTEKFEYGTYHLAAQGETSWHAYAQRVVRRAIAQGYPLKLAPEAIKPIASKDYPLPAARPAYSRLDCSKLMRNFGLPLPRWEDGVDLVVDQLYSAQQSALATC</sequence>
<evidence type="ECO:0000256" key="3">
    <source>
        <dbReference type="ARBA" id="ARBA00012929"/>
    </source>
</evidence>
<evidence type="ECO:0000313" key="8">
    <source>
        <dbReference type="EMBL" id="TIC78502.1"/>
    </source>
</evidence>
<dbReference type="NCBIfam" id="TIGR01214">
    <property type="entry name" value="rmlD"/>
    <property type="match status" value="1"/>
</dbReference>
<gene>
    <name evidence="8" type="primary">rfbD</name>
    <name evidence="8" type="ORF">E5K04_15920</name>
</gene>
<protein>
    <recommendedName>
        <fullName evidence="4 6">dTDP-4-dehydrorhamnose reductase</fullName>
        <ecNumber evidence="3 6">1.1.1.133</ecNumber>
    </recommendedName>
</protein>
<dbReference type="Proteomes" id="UP000308891">
    <property type="component" value="Unassembled WGS sequence"/>
</dbReference>
<evidence type="ECO:0000259" key="7">
    <source>
        <dbReference type="Pfam" id="PF04321"/>
    </source>
</evidence>
<evidence type="ECO:0000256" key="1">
    <source>
        <dbReference type="ARBA" id="ARBA00004781"/>
    </source>
</evidence>
<dbReference type="GO" id="GO:0005829">
    <property type="term" value="C:cytosol"/>
    <property type="evidence" value="ECO:0007669"/>
    <property type="project" value="TreeGrafter"/>
</dbReference>
<dbReference type="PANTHER" id="PTHR10491">
    <property type="entry name" value="DTDP-4-DEHYDRORHAMNOSE REDUCTASE"/>
    <property type="match status" value="1"/>
</dbReference>
<comment type="similarity">
    <text evidence="2 6">Belongs to the dTDP-4-dehydrorhamnose reductase family.</text>
</comment>
<name>A0A4T0UJ00_9NEIS</name>
<dbReference type="InterPro" id="IPR036291">
    <property type="entry name" value="NAD(P)-bd_dom_sf"/>
</dbReference>
<evidence type="ECO:0000256" key="2">
    <source>
        <dbReference type="ARBA" id="ARBA00010944"/>
    </source>
</evidence>
<dbReference type="Pfam" id="PF04321">
    <property type="entry name" value="RmlD_sub_bind"/>
    <property type="match status" value="1"/>
</dbReference>
<dbReference type="Gene3D" id="3.40.50.720">
    <property type="entry name" value="NAD(P)-binding Rossmann-like Domain"/>
    <property type="match status" value="1"/>
</dbReference>
<accession>A0A4T0UJ00</accession>
<dbReference type="Gene3D" id="3.90.25.10">
    <property type="entry name" value="UDP-galactose 4-epimerase, domain 1"/>
    <property type="match status" value="1"/>
</dbReference>
<dbReference type="OrthoDB" id="9803892at2"/>
<comment type="caution">
    <text evidence="8">The sequence shown here is derived from an EMBL/GenBank/DDBJ whole genome shotgun (WGS) entry which is preliminary data.</text>
</comment>
<dbReference type="GO" id="GO:0008831">
    <property type="term" value="F:dTDP-4-dehydrorhamnose reductase activity"/>
    <property type="evidence" value="ECO:0007669"/>
    <property type="project" value="UniProtKB-EC"/>
</dbReference>
<keyword evidence="9" id="KW-1185">Reference proteome</keyword>
<dbReference type="AlphaFoldDB" id="A0A4T0UJ00"/>
<proteinExistence type="inferred from homology"/>
<dbReference type="SUPFAM" id="SSF51735">
    <property type="entry name" value="NAD(P)-binding Rossmann-fold domains"/>
    <property type="match status" value="1"/>
</dbReference>
<dbReference type="GO" id="GO:0019305">
    <property type="term" value="P:dTDP-rhamnose biosynthetic process"/>
    <property type="evidence" value="ECO:0007669"/>
    <property type="project" value="UniProtKB-UniPathway"/>
</dbReference>
<dbReference type="RefSeq" id="WP_136555835.1">
    <property type="nucleotide sequence ID" value="NZ_STGJ01000027.1"/>
</dbReference>
<evidence type="ECO:0000256" key="6">
    <source>
        <dbReference type="RuleBase" id="RU364082"/>
    </source>
</evidence>
<dbReference type="InterPro" id="IPR029903">
    <property type="entry name" value="RmlD-like-bd"/>
</dbReference>
<keyword evidence="6" id="KW-0521">NADP</keyword>
<dbReference type="PANTHER" id="PTHR10491:SF4">
    <property type="entry name" value="METHIONINE ADENOSYLTRANSFERASE 2 SUBUNIT BETA"/>
    <property type="match status" value="1"/>
</dbReference>
<evidence type="ECO:0000313" key="9">
    <source>
        <dbReference type="Proteomes" id="UP000308891"/>
    </source>
</evidence>
<organism evidence="8 9">
    <name type="scientific">Crenobacter intestini</name>
    <dbReference type="NCBI Taxonomy" id="2563443"/>
    <lineage>
        <taxon>Bacteria</taxon>
        <taxon>Pseudomonadati</taxon>
        <taxon>Pseudomonadota</taxon>
        <taxon>Betaproteobacteria</taxon>
        <taxon>Neisseriales</taxon>
        <taxon>Neisseriaceae</taxon>
        <taxon>Crenobacter</taxon>
    </lineage>
</organism>
<dbReference type="EC" id="1.1.1.133" evidence="3 6"/>
<evidence type="ECO:0000256" key="4">
    <source>
        <dbReference type="ARBA" id="ARBA00017099"/>
    </source>
</evidence>
<comment type="function">
    <text evidence="6">Catalyzes the reduction of dTDP-6-deoxy-L-lyxo-4-hexulose to yield dTDP-L-rhamnose.</text>
</comment>
<dbReference type="UniPathway" id="UPA00124"/>
<keyword evidence="6 8" id="KW-0560">Oxidoreductase</keyword>